<evidence type="ECO:0000256" key="3">
    <source>
        <dbReference type="PIRSR" id="PIRSR000077-1"/>
    </source>
</evidence>
<feature type="active site" description="Nucleophile" evidence="3">
    <location>
        <position position="32"/>
    </location>
</feature>
<dbReference type="PRINTS" id="PR00421">
    <property type="entry name" value="THIOREDOXIN"/>
</dbReference>
<proteinExistence type="inferred from homology"/>
<reference evidence="6" key="1">
    <citation type="submission" date="2021-01" db="EMBL/GenBank/DDBJ databases">
        <authorList>
            <person name="Corre E."/>
            <person name="Pelletier E."/>
            <person name="Niang G."/>
            <person name="Scheremetjew M."/>
            <person name="Finn R."/>
            <person name="Kale V."/>
            <person name="Holt S."/>
            <person name="Cochrane G."/>
            <person name="Meng A."/>
            <person name="Brown T."/>
            <person name="Cohen L."/>
        </authorList>
    </citation>
    <scope>NUCLEOTIDE SEQUENCE</scope>
    <source>
        <strain evidence="6">CCMP443</strain>
    </source>
</reference>
<evidence type="ECO:0000256" key="2">
    <source>
        <dbReference type="PIRNR" id="PIRNR000077"/>
    </source>
</evidence>
<dbReference type="PROSITE" id="PS00194">
    <property type="entry name" value="THIOREDOXIN_1"/>
    <property type="match status" value="1"/>
</dbReference>
<dbReference type="AlphaFoldDB" id="A0A7S0Z1Y9"/>
<name>A0A7S0Z1Y9_9CRYP</name>
<dbReference type="Gene3D" id="3.40.30.10">
    <property type="entry name" value="Glutaredoxin"/>
    <property type="match status" value="1"/>
</dbReference>
<protein>
    <recommendedName>
        <fullName evidence="2">Thioredoxin</fullName>
    </recommendedName>
</protein>
<dbReference type="CDD" id="cd02947">
    <property type="entry name" value="TRX_family"/>
    <property type="match status" value="1"/>
</dbReference>
<accession>A0A7S0Z1Y9</accession>
<feature type="site" description="Contributes to redox potential value" evidence="3">
    <location>
        <position position="34"/>
    </location>
</feature>
<feature type="site" description="Deprotonates C-terminal active site Cys" evidence="3">
    <location>
        <position position="26"/>
    </location>
</feature>
<dbReference type="InterPro" id="IPR036249">
    <property type="entry name" value="Thioredoxin-like_sf"/>
</dbReference>
<dbReference type="InterPro" id="IPR013766">
    <property type="entry name" value="Thioredoxin_domain"/>
</dbReference>
<evidence type="ECO:0000256" key="1">
    <source>
        <dbReference type="ARBA" id="ARBA00023157"/>
    </source>
</evidence>
<dbReference type="PROSITE" id="PS51352">
    <property type="entry name" value="THIOREDOXIN_2"/>
    <property type="match status" value="1"/>
</dbReference>
<organism evidence="6">
    <name type="scientific">Hemiselmis tepida</name>
    <dbReference type="NCBI Taxonomy" id="464990"/>
    <lineage>
        <taxon>Eukaryota</taxon>
        <taxon>Cryptophyceae</taxon>
        <taxon>Cryptomonadales</taxon>
        <taxon>Hemiselmidaceae</taxon>
        <taxon>Hemiselmis</taxon>
    </lineage>
</organism>
<keyword evidence="1 4" id="KW-1015">Disulfide bond</keyword>
<feature type="disulfide bond" description="Redox-active" evidence="4">
    <location>
        <begin position="32"/>
        <end position="35"/>
    </location>
</feature>
<feature type="site" description="Contributes to redox potential value" evidence="3">
    <location>
        <position position="33"/>
    </location>
</feature>
<dbReference type="PIRSF" id="PIRSF000077">
    <property type="entry name" value="Thioredoxin"/>
    <property type="match status" value="1"/>
</dbReference>
<keyword evidence="4" id="KW-0676">Redox-active center</keyword>
<evidence type="ECO:0000256" key="4">
    <source>
        <dbReference type="PIRSR" id="PIRSR000077-4"/>
    </source>
</evidence>
<dbReference type="FunFam" id="3.40.30.10:FF:000245">
    <property type="entry name" value="Thioredoxin"/>
    <property type="match status" value="1"/>
</dbReference>
<evidence type="ECO:0000259" key="5">
    <source>
        <dbReference type="PROSITE" id="PS51352"/>
    </source>
</evidence>
<dbReference type="InterPro" id="IPR005746">
    <property type="entry name" value="Thioredoxin"/>
</dbReference>
<dbReference type="SUPFAM" id="SSF52833">
    <property type="entry name" value="Thioredoxin-like"/>
    <property type="match status" value="1"/>
</dbReference>
<dbReference type="PANTHER" id="PTHR46115">
    <property type="entry name" value="THIOREDOXIN-LIKE PROTEIN 1"/>
    <property type="match status" value="1"/>
</dbReference>
<gene>
    <name evidence="6" type="ORF">HTEP1355_LOCUS21830</name>
</gene>
<feature type="active site" description="Nucleophile" evidence="3">
    <location>
        <position position="35"/>
    </location>
</feature>
<dbReference type="EMBL" id="HBFN01037604">
    <property type="protein sequence ID" value="CAD8808150.1"/>
    <property type="molecule type" value="Transcribed_RNA"/>
</dbReference>
<evidence type="ECO:0000313" key="6">
    <source>
        <dbReference type="EMBL" id="CAD8808150.1"/>
    </source>
</evidence>
<dbReference type="InterPro" id="IPR017937">
    <property type="entry name" value="Thioredoxin_CS"/>
</dbReference>
<dbReference type="GO" id="GO:0015035">
    <property type="term" value="F:protein-disulfide reductase activity"/>
    <property type="evidence" value="ECO:0007669"/>
    <property type="project" value="InterPro"/>
</dbReference>
<dbReference type="Pfam" id="PF00085">
    <property type="entry name" value="Thioredoxin"/>
    <property type="match status" value="1"/>
</dbReference>
<sequence length="107" mass="11543">MVQQIADKAGFDAVLKDAGGKLVVVDFTATWCGPCQRIGPKFVEMAGQFTNCVFIKVDVDDNEETAAACGIKCMPTFQFYVNGEKVDEMSGADEATLKTKVEGNIPK</sequence>
<comment type="similarity">
    <text evidence="2">Belongs to the thioredoxin family.</text>
</comment>
<feature type="domain" description="Thioredoxin" evidence="5">
    <location>
        <begin position="1"/>
        <end position="106"/>
    </location>
</feature>